<evidence type="ECO:0000259" key="1">
    <source>
        <dbReference type="Pfam" id="PF13274"/>
    </source>
</evidence>
<name>A0A0X3V3C9_9ACTN</name>
<organism evidence="2 3">
    <name type="scientific">Actinoplanes awajinensis subsp. mycoplanecinus</name>
    <dbReference type="NCBI Taxonomy" id="135947"/>
    <lineage>
        <taxon>Bacteria</taxon>
        <taxon>Bacillati</taxon>
        <taxon>Actinomycetota</taxon>
        <taxon>Actinomycetes</taxon>
        <taxon>Micromonosporales</taxon>
        <taxon>Micromonosporaceae</taxon>
        <taxon>Actinoplanes</taxon>
    </lineage>
</organism>
<accession>A0A0X3V3C9</accession>
<evidence type="ECO:0000313" key="3">
    <source>
        <dbReference type="Proteomes" id="UP000053244"/>
    </source>
</evidence>
<dbReference type="Proteomes" id="UP000053244">
    <property type="component" value="Unassembled WGS sequence"/>
</dbReference>
<dbReference type="InterPro" id="IPR025272">
    <property type="entry name" value="SocA_Panacea"/>
</dbReference>
<proteinExistence type="predicted"/>
<sequence>MTVAAYDVAVVLRERLPGLPVLKLHKLLYYVQAHYLAATGDPMFDEAISAWDMGPVVGSLWNAERNGDLPVVVRPLSDGQLNCVDYVVTRYGGLSGVDLMHLAHAEDPWRDADRDRPRGGSVRISNVAMRDYFRSDDVHDEGEVWFTLAKVVELTAGADLGPAAGEPLRDETALLQAQLADLQAQLSA</sequence>
<evidence type="ECO:0000313" key="2">
    <source>
        <dbReference type="EMBL" id="KUL39295.1"/>
    </source>
</evidence>
<dbReference type="AlphaFoldDB" id="A0A0X3V3C9"/>
<dbReference type="EMBL" id="LLZH01000054">
    <property type="protein sequence ID" value="KUL39295.1"/>
    <property type="molecule type" value="Genomic_DNA"/>
</dbReference>
<protein>
    <recommendedName>
        <fullName evidence="1">Antitoxin SocA-like Panacea domain-containing protein</fullName>
    </recommendedName>
</protein>
<keyword evidence="3" id="KW-1185">Reference proteome</keyword>
<gene>
    <name evidence="2" type="ORF">ADL15_10030</name>
</gene>
<reference evidence="2 3" key="1">
    <citation type="submission" date="2015-10" db="EMBL/GenBank/DDBJ databases">
        <authorList>
            <person name="Gilbert D.G."/>
        </authorList>
    </citation>
    <scope>NUCLEOTIDE SEQUENCE [LARGE SCALE GENOMIC DNA]</scope>
    <source>
        <strain evidence="2 3">NRRL B-16712</strain>
    </source>
</reference>
<feature type="domain" description="Antitoxin SocA-like Panacea" evidence="1">
    <location>
        <begin position="24"/>
        <end position="109"/>
    </location>
</feature>
<dbReference type="Pfam" id="PF13274">
    <property type="entry name" value="SocA_Panacea"/>
    <property type="match status" value="1"/>
</dbReference>
<dbReference type="RefSeq" id="WP_067687572.1">
    <property type="nucleotide sequence ID" value="NZ_LLZH01000054.1"/>
</dbReference>
<comment type="caution">
    <text evidence="2">The sequence shown here is derived from an EMBL/GenBank/DDBJ whole genome shotgun (WGS) entry which is preliminary data.</text>
</comment>